<evidence type="ECO:0008006" key="4">
    <source>
        <dbReference type="Google" id="ProtNLM"/>
    </source>
</evidence>
<accession>A0A7W7SLR3</accession>
<dbReference type="Proteomes" id="UP000578819">
    <property type="component" value="Unassembled WGS sequence"/>
</dbReference>
<feature type="compositionally biased region" description="Polar residues" evidence="1">
    <location>
        <begin position="124"/>
        <end position="135"/>
    </location>
</feature>
<evidence type="ECO:0000313" key="2">
    <source>
        <dbReference type="EMBL" id="MBB4957127.1"/>
    </source>
</evidence>
<name>A0A7W7SLR3_9ACTN</name>
<feature type="compositionally biased region" description="Low complexity" evidence="1">
    <location>
        <begin position="579"/>
        <end position="589"/>
    </location>
</feature>
<proteinExistence type="predicted"/>
<feature type="compositionally biased region" description="Pro residues" evidence="1">
    <location>
        <begin position="353"/>
        <end position="376"/>
    </location>
</feature>
<dbReference type="AlphaFoldDB" id="A0A7W7SLR3"/>
<organism evidence="2 3">
    <name type="scientific">Micromonospora polyrhachis</name>
    <dbReference type="NCBI Taxonomy" id="1282883"/>
    <lineage>
        <taxon>Bacteria</taxon>
        <taxon>Bacillati</taxon>
        <taxon>Actinomycetota</taxon>
        <taxon>Actinomycetes</taxon>
        <taxon>Micromonosporales</taxon>
        <taxon>Micromonosporaceae</taxon>
        <taxon>Micromonospora</taxon>
    </lineage>
</organism>
<dbReference type="RefSeq" id="WP_184532948.1">
    <property type="nucleotide sequence ID" value="NZ_JACHJW010000001.1"/>
</dbReference>
<reference evidence="2 3" key="1">
    <citation type="submission" date="2020-08" db="EMBL/GenBank/DDBJ databases">
        <title>Sequencing the genomes of 1000 actinobacteria strains.</title>
        <authorList>
            <person name="Klenk H.-P."/>
        </authorList>
    </citation>
    <scope>NUCLEOTIDE SEQUENCE [LARGE SCALE GENOMIC DNA]</scope>
    <source>
        <strain evidence="2 3">DSM 45886</strain>
    </source>
</reference>
<feature type="region of interest" description="Disordered" evidence="1">
    <location>
        <begin position="326"/>
        <end position="392"/>
    </location>
</feature>
<feature type="compositionally biased region" description="Basic and acidic residues" evidence="1">
    <location>
        <begin position="485"/>
        <end position="506"/>
    </location>
</feature>
<evidence type="ECO:0000313" key="3">
    <source>
        <dbReference type="Proteomes" id="UP000578819"/>
    </source>
</evidence>
<feature type="region of interest" description="Disordered" evidence="1">
    <location>
        <begin position="461"/>
        <end position="617"/>
    </location>
</feature>
<keyword evidence="3" id="KW-1185">Reference proteome</keyword>
<comment type="caution">
    <text evidence="2">The sequence shown here is derived from an EMBL/GenBank/DDBJ whole genome shotgun (WGS) entry which is preliminary data.</text>
</comment>
<feature type="compositionally biased region" description="Gly residues" evidence="1">
    <location>
        <begin position="377"/>
        <end position="391"/>
    </location>
</feature>
<feature type="region of interest" description="Disordered" evidence="1">
    <location>
        <begin position="116"/>
        <end position="148"/>
    </location>
</feature>
<sequence>MGDSDLLEVESAGLRTFADAVAGAGTAYAGDARARLDAATAVATQLGQPAGFAEMQWFAELAGTDLTALRAFSDDLVDGMASTARGAELASQWYEGIEDSSARQLRRIQESLRDGDIAGPSYGDGTTAQVTGSTTGRRRYPYARPGPQRTDWAGLDADQIFALVIGARPERAEKLATDWRAAGASIGLAGDLLAARAKTLHWYGEGGREFRRSVTRTVDSTERWQANTRSRAVGYEAAAKALSTAQDDLRAVIRRRDTALEGMRIDLAVAISPLGQAGVQKQIKGVEDTADREAREIAVRLSGELVEALREWQPATPYQGLLGLATAGGGPTAADEPGGVRPLTEAGLDEPPGTAPPGLGPTAPPGIGPSPGPGGVPPGLGGGPTGPGVGPLGAFRPAALPSGTPGTGIVPLTPRPVTALPPAVLPTAPGPGGLLGPGGVLGPVPPGRGLAGGYALSGSGQGVPALGRMPDRDPPVRQLAAPEGTDTREPTLGSRKDLAAAARENDGVMPPMVPGLYGRGQSDPPASRTTSARRGTKSQAAPTHLSGREAPTRVGASDEPDRRSPIRAPRTPRRGELGTGTHTAPATAGRSRTEAETPAQRNAGTVPTMSEGEAYGR</sequence>
<evidence type="ECO:0000256" key="1">
    <source>
        <dbReference type="SAM" id="MobiDB-lite"/>
    </source>
</evidence>
<gene>
    <name evidence="2" type="ORF">FHR38_000860</name>
</gene>
<dbReference type="EMBL" id="JACHJW010000001">
    <property type="protein sequence ID" value="MBB4957127.1"/>
    <property type="molecule type" value="Genomic_DNA"/>
</dbReference>
<feature type="compositionally biased region" description="Polar residues" evidence="1">
    <location>
        <begin position="527"/>
        <end position="541"/>
    </location>
</feature>
<feature type="compositionally biased region" description="Polar residues" evidence="1">
    <location>
        <begin position="599"/>
        <end position="608"/>
    </location>
</feature>
<protein>
    <recommendedName>
        <fullName evidence="4">PPE family protein</fullName>
    </recommendedName>
</protein>